<evidence type="ECO:0000313" key="3">
    <source>
        <dbReference type="Proteomes" id="UP000469870"/>
    </source>
</evidence>
<evidence type="ECO:0000313" key="2">
    <source>
        <dbReference type="EMBL" id="MRI81145.1"/>
    </source>
</evidence>
<dbReference type="AlphaFoldDB" id="A0A844BGN9"/>
<dbReference type="InterPro" id="IPR050965">
    <property type="entry name" value="UPF0336/Enoyl-CoA_hydratase"/>
</dbReference>
<dbReference type="EMBL" id="WJQR01000003">
    <property type="protein sequence ID" value="MRI81145.1"/>
    <property type="molecule type" value="Genomic_DNA"/>
</dbReference>
<dbReference type="InterPro" id="IPR029069">
    <property type="entry name" value="HotDog_dom_sf"/>
</dbReference>
<dbReference type="SUPFAM" id="SSF54637">
    <property type="entry name" value="Thioesterase/thiol ester dehydrase-isomerase"/>
    <property type="match status" value="1"/>
</dbReference>
<protein>
    <submittedName>
        <fullName evidence="2">Enoyl-CoA hydratase</fullName>
    </submittedName>
</protein>
<dbReference type="Pfam" id="PF01575">
    <property type="entry name" value="MaoC_dehydratas"/>
    <property type="match status" value="1"/>
</dbReference>
<gene>
    <name evidence="2" type="ORF">GIY11_03855</name>
</gene>
<dbReference type="GO" id="GO:0006633">
    <property type="term" value="P:fatty acid biosynthetic process"/>
    <property type="evidence" value="ECO:0007669"/>
    <property type="project" value="TreeGrafter"/>
</dbReference>
<comment type="caution">
    <text evidence="2">The sequence shown here is derived from an EMBL/GenBank/DDBJ whole genome shotgun (WGS) entry which is preliminary data.</text>
</comment>
<feature type="domain" description="MaoC-like" evidence="1">
    <location>
        <begin position="13"/>
        <end position="112"/>
    </location>
</feature>
<dbReference type="PANTHER" id="PTHR43437">
    <property type="entry name" value="HYDROXYACYL-THIOESTER DEHYDRATASE TYPE 2, MITOCHONDRIAL-RELATED"/>
    <property type="match status" value="1"/>
</dbReference>
<dbReference type="Gene3D" id="3.10.129.10">
    <property type="entry name" value="Hotdog Thioesterase"/>
    <property type="match status" value="1"/>
</dbReference>
<sequence length="139" mass="14884">MEVREMSERVIEIGQTASFTKTVTEADVILFAGISGDLNPAHVDAVAASQGMFKNRIAHGILGASFISAVIGMQLPGPGTIYLSQDLKFLKPVFINDTVTATVTISEIDERGRCQLETILTNQDGEKVIVGLAKVIPPK</sequence>
<dbReference type="PANTHER" id="PTHR43437:SF3">
    <property type="entry name" value="HYDROXYACYL-THIOESTER DEHYDRATASE TYPE 2, MITOCHONDRIAL"/>
    <property type="match status" value="1"/>
</dbReference>
<dbReference type="InterPro" id="IPR002539">
    <property type="entry name" value="MaoC-like_dom"/>
</dbReference>
<accession>A0A844BGN9</accession>
<organism evidence="2 3">
    <name type="scientific">Fundicoccus ignavus</name>
    <dbReference type="NCBI Taxonomy" id="2664442"/>
    <lineage>
        <taxon>Bacteria</taxon>
        <taxon>Bacillati</taxon>
        <taxon>Bacillota</taxon>
        <taxon>Bacilli</taxon>
        <taxon>Lactobacillales</taxon>
        <taxon>Aerococcaceae</taxon>
        <taxon>Fundicoccus</taxon>
    </lineage>
</organism>
<proteinExistence type="predicted"/>
<evidence type="ECO:0000259" key="1">
    <source>
        <dbReference type="Pfam" id="PF01575"/>
    </source>
</evidence>
<dbReference type="CDD" id="cd03449">
    <property type="entry name" value="R_hydratase"/>
    <property type="match status" value="1"/>
</dbReference>
<name>A0A844BGN9_9LACT</name>
<reference evidence="2 3" key="1">
    <citation type="submission" date="2019-11" db="EMBL/GenBank/DDBJ databases">
        <title>Characterisation of Fundicoccus ignavus gen. nov. sp. nov., a novel genus of the family Aerococcaceae isolated from bulk tank milk.</title>
        <authorList>
            <person name="Siebert A."/>
            <person name="Huptas C."/>
            <person name="Wenning M."/>
            <person name="Scherer S."/>
            <person name="Doll E.V."/>
        </authorList>
    </citation>
    <scope>NUCLEOTIDE SEQUENCE [LARGE SCALE GENOMIC DNA]</scope>
    <source>
        <strain evidence="2 3">DSM 109653</strain>
    </source>
</reference>
<dbReference type="GO" id="GO:0019171">
    <property type="term" value="F:(3R)-hydroxyacyl-[acyl-carrier-protein] dehydratase activity"/>
    <property type="evidence" value="ECO:0007669"/>
    <property type="project" value="TreeGrafter"/>
</dbReference>
<dbReference type="Proteomes" id="UP000469870">
    <property type="component" value="Unassembled WGS sequence"/>
</dbReference>